<dbReference type="SUPFAM" id="SSF55073">
    <property type="entry name" value="Nucleotide cyclase"/>
    <property type="match status" value="2"/>
</dbReference>
<dbReference type="PROSITE" id="PS50125">
    <property type="entry name" value="GUANYLATE_CYCLASE_2"/>
    <property type="match status" value="2"/>
</dbReference>
<dbReference type="EMBL" id="JALJOT010000008">
    <property type="protein sequence ID" value="KAK9907986.1"/>
    <property type="molecule type" value="Genomic_DNA"/>
</dbReference>
<feature type="region of interest" description="Disordered" evidence="3">
    <location>
        <begin position="156"/>
        <end position="183"/>
    </location>
</feature>
<dbReference type="CDD" id="cd07302">
    <property type="entry name" value="CHD"/>
    <property type="match status" value="1"/>
</dbReference>
<feature type="compositionally biased region" description="Polar residues" evidence="3">
    <location>
        <begin position="546"/>
        <end position="557"/>
    </location>
</feature>
<feature type="compositionally biased region" description="Polar residues" evidence="3">
    <location>
        <begin position="1315"/>
        <end position="1331"/>
    </location>
</feature>
<reference evidence="5 6" key="1">
    <citation type="journal article" date="2024" name="Nat. Commun.">
        <title>Phylogenomics reveals the evolutionary origins of lichenization in chlorophyte algae.</title>
        <authorList>
            <person name="Puginier C."/>
            <person name="Libourel C."/>
            <person name="Otte J."/>
            <person name="Skaloud P."/>
            <person name="Haon M."/>
            <person name="Grisel S."/>
            <person name="Petersen M."/>
            <person name="Berrin J.G."/>
            <person name="Delaux P.M."/>
            <person name="Dal Grande F."/>
            <person name="Keller J."/>
        </authorList>
    </citation>
    <scope>NUCLEOTIDE SEQUENCE [LARGE SCALE GENOMIC DNA]</scope>
    <source>
        <strain evidence="5 6">SAG 216-7</strain>
    </source>
</reference>
<evidence type="ECO:0000256" key="2">
    <source>
        <dbReference type="ARBA" id="ARBA00022840"/>
    </source>
</evidence>
<feature type="compositionally biased region" description="Low complexity" evidence="3">
    <location>
        <begin position="1212"/>
        <end position="1222"/>
    </location>
</feature>
<comment type="caution">
    <text evidence="5">The sequence shown here is derived from an EMBL/GenBank/DDBJ whole genome shotgun (WGS) entry which is preliminary data.</text>
</comment>
<organism evidence="5 6">
    <name type="scientific">Coccomyxa subellipsoidea</name>
    <dbReference type="NCBI Taxonomy" id="248742"/>
    <lineage>
        <taxon>Eukaryota</taxon>
        <taxon>Viridiplantae</taxon>
        <taxon>Chlorophyta</taxon>
        <taxon>core chlorophytes</taxon>
        <taxon>Trebouxiophyceae</taxon>
        <taxon>Trebouxiophyceae incertae sedis</taxon>
        <taxon>Coccomyxaceae</taxon>
        <taxon>Coccomyxa</taxon>
    </lineage>
</organism>
<gene>
    <name evidence="5" type="ORF">WJX75_001046</name>
</gene>
<dbReference type="Pfam" id="PF00211">
    <property type="entry name" value="Guanylate_cyc"/>
    <property type="match status" value="1"/>
</dbReference>
<dbReference type="InterPro" id="IPR001054">
    <property type="entry name" value="A/G_cyclase"/>
</dbReference>
<keyword evidence="2" id="KW-0067">ATP-binding</keyword>
<name>A0ABR2YN38_9CHLO</name>
<feature type="region of interest" description="Disordered" evidence="3">
    <location>
        <begin position="1201"/>
        <end position="1255"/>
    </location>
</feature>
<protein>
    <recommendedName>
        <fullName evidence="4">Guanylate cyclase domain-containing protein</fullName>
    </recommendedName>
</protein>
<dbReference type="PANTHER" id="PTHR16305:SF28">
    <property type="entry name" value="GUANYLATE CYCLASE DOMAIN-CONTAINING PROTEIN"/>
    <property type="match status" value="1"/>
</dbReference>
<feature type="region of interest" description="Disordered" evidence="3">
    <location>
        <begin position="528"/>
        <end position="571"/>
    </location>
</feature>
<feature type="domain" description="Guanylate cyclase" evidence="4">
    <location>
        <begin position="52"/>
        <end position="112"/>
    </location>
</feature>
<keyword evidence="1" id="KW-0547">Nucleotide-binding</keyword>
<feature type="compositionally biased region" description="Polar residues" evidence="3">
    <location>
        <begin position="1394"/>
        <end position="1407"/>
    </location>
</feature>
<dbReference type="PANTHER" id="PTHR16305">
    <property type="entry name" value="TESTICULAR SOLUBLE ADENYLYL CYCLASE"/>
    <property type="match status" value="1"/>
</dbReference>
<feature type="compositionally biased region" description="Basic and acidic residues" evidence="3">
    <location>
        <begin position="528"/>
        <end position="545"/>
    </location>
</feature>
<dbReference type="Gene3D" id="3.30.70.1230">
    <property type="entry name" value="Nucleotide cyclase"/>
    <property type="match status" value="2"/>
</dbReference>
<dbReference type="SUPFAM" id="SSF52540">
    <property type="entry name" value="P-loop containing nucleoside triphosphate hydrolases"/>
    <property type="match status" value="2"/>
</dbReference>
<dbReference type="InterPro" id="IPR029787">
    <property type="entry name" value="Nucleotide_cyclase"/>
</dbReference>
<evidence type="ECO:0000313" key="5">
    <source>
        <dbReference type="EMBL" id="KAK9907986.1"/>
    </source>
</evidence>
<evidence type="ECO:0000256" key="3">
    <source>
        <dbReference type="SAM" id="MobiDB-lite"/>
    </source>
</evidence>
<feature type="domain" description="Guanylate cyclase" evidence="4">
    <location>
        <begin position="724"/>
        <end position="849"/>
    </location>
</feature>
<feature type="compositionally biased region" description="Polar residues" evidence="3">
    <location>
        <begin position="290"/>
        <end position="302"/>
    </location>
</feature>
<feature type="region of interest" description="Disordered" evidence="3">
    <location>
        <begin position="274"/>
        <end position="304"/>
    </location>
</feature>
<feature type="region of interest" description="Disordered" evidence="3">
    <location>
        <begin position="1381"/>
        <end position="1409"/>
    </location>
</feature>
<keyword evidence="6" id="KW-1185">Reference proteome</keyword>
<feature type="region of interest" description="Disordered" evidence="3">
    <location>
        <begin position="1"/>
        <end position="25"/>
    </location>
</feature>
<proteinExistence type="predicted"/>
<feature type="region of interest" description="Disordered" evidence="3">
    <location>
        <begin position="316"/>
        <end position="343"/>
    </location>
</feature>
<sequence length="2192" mass="238760">MLMHSRLRKGQHRVQSRRPDREDRPAGFNYLVQEASQFASSQVPCMREYQGAILIADITGFTALTEDLGRRGTAGVELLTRCMNNFFTLVIQTVVVHGGDVMRFAGDSMICAFLPTPEEAASQDRGLAAATLRSVQCAWNLAESLGSMRMLMDGKVTPVPKSERVQAQTTSRASMDRGSDSSPLWRRTLRMSVDLQPRSALEAFDRHSKKGEALGNQGSSGASQWSREGLSGWRARHLSLSSSQGISQSVERSDDNDRNWQALRGFQRIEGASSLLWNQPDRPPDIPKRVSQTSSGGQSPQISDHIEFHSPVRHRSEGEDIQTGEANVSSKAGAVVPRSRGLSEGMEGSMLRVSRLHPDAAPASPFAKEVTQFVKQRLADPAVGADHAADTAVGDRIRTQLRALYKDSLYIRKAERIAAARATLMSMPPEERAKINPFRSDNSLSLGTFSGSFGVDALRPHQRSSVDLERASRGSFMPRRWSLIQMSKSKEDRRSSLPIMETMRRVSNYAALRDRRWSGIAWKSLLPTRKERSDSASASRRETHNQDMSASPENAGSQRAPRSPPPRVSNHTLSLKVSVGCGTVCAFHVGGTAETESSLGRWEFFIGDHPHKSAGPVEQISLIEGSLEAGEVGLSAEVIAQVGRKCTIRPSGPNVGKLTSINAADQGLAMEGEPESQGFEGFKTLGTHARVCALDVLRMHLPDSLSQRIEAGHLAFINENRVCTVLFIGFPSIKRPTSSNNDPITSVQAAIEVVQRIMKEHEGSFLQFRCDEKGFLSICAFGLPGKTHEDDPSRGVRAALDIVSSLEKIQEEGVVGVTTGQLLCACVGSEVRSEYTVYGDAINLSARLMVKAASGLGSVLCDYTTHQLGAGAAAFIRPEPIKVKGKAFPLDVFIAVPKVQEFDIASMSEQQLLDVSNSKLPLYAAPARHRPIIGAESALAEICGRVESLVEAAEGGCILIEGDAGMGKSRLMEEIQRSHLGGKRDALTMLFSSADFDHRGQAMYPWRRIFKGLFQHDRTHGQLYSMRQRDTRGRPVVVSKLGKRLNDAGADWQRWTKSLAGLLEVLEDEMPTLPSADVQVFAETGIKAIKRGHRKSMVHAWSLLDHPSKSMPMMMQQSMPIPKMKDIALPFGNPFAAFAEAAATRIDSYQGEASKRTVSDLLSETMGSSLHSPAFSDATGSRAGDTLLFAAATLQRPPVIDMSGAISRRTSDSSASSSTRVSLGGPPQPRMARSSSSPAPMPAGHRAKEPAVGVPRRRTLLGEDDGGFKRLLHVGFHDRQALTPIRSGEVESFKRPTQPWQPLKSAFGDALLETTSDAGTWPSNSERSTGCPSPASRSKRLSDAAGKVAREKTSSSDGALEIIKRMCSSPFIGSMLGRLASGTTPLSRRPRGLSDTQAKPESASGTPQRFKATDLEAGFSAPASLHKACDAAIAALGKQQPPPPPKSMLRKSAPDSHFVKKGRQSPHALLIGQSQAPNTAPEGARKTPGTGNGAQMKGSEGLLSRAALREALGATQNAFASARDNESFTSLLSDSYTAFQQADLEAPQASGNQPKMLRTRSTSLDSLVVSSNAGRALGRSDTTINKENLQSLSGMPHFKANLTPELKALKLQELLILALKEWTKVYGPLVVLLENFDRADALSWSLLSRCAEEIDMPVMVIVAVRPNDGIFATPPLEQVAKLALHARMSALLEDIRENPFTLRLVVQSFTPEHTQAFLNAALDGVQVSADVARNLWEKTGGLPLYIEQMVVYMQQHQQGREGAVEQADLSAFIRNTVTIHSLITDRIDRLRPSQQLTLKVASVMGMSVCLDLLLDMYPIATTREALQRDLIDLEAARFLRATDVPGTWMMTQVLARDVAYELIPFSQRRALHAELARTLEEDGRSGCVPATILAYHWTHSCAGVEAGEWRRALQAIWWWEKAAHAAQDEGIDPSEALRLFQRSDEIAAVLKASYRARSQTQHGLKSLWPGHTRTSSYLIGPSARSSGWSTMVVHPVRRAQWQRCMAACGLAQGDLDNARRHALQALHHLGANLPSNPARGHSVLRSWLALGPLGCLSGPASRRISADGTDEMDISLVGDFAAWVEESITSSGQTAMDGTLVDTDEDWQRKRMQEAAAVLEVLVNASLMLTPVDVDALRYIWATAASIQGTRRWGRVPQTSVLYPVISKCKSALLASMEATPKQHRLKFFQLK</sequence>
<feature type="compositionally biased region" description="Basic residues" evidence="3">
    <location>
        <begin position="1"/>
        <end position="16"/>
    </location>
</feature>
<dbReference type="InterPro" id="IPR027417">
    <property type="entry name" value="P-loop_NTPase"/>
</dbReference>
<accession>A0ABR2YN38</accession>
<evidence type="ECO:0000313" key="6">
    <source>
        <dbReference type="Proteomes" id="UP001491310"/>
    </source>
</evidence>
<evidence type="ECO:0000259" key="4">
    <source>
        <dbReference type="PROSITE" id="PS50125"/>
    </source>
</evidence>
<evidence type="ECO:0000256" key="1">
    <source>
        <dbReference type="ARBA" id="ARBA00022741"/>
    </source>
</evidence>
<dbReference type="Proteomes" id="UP001491310">
    <property type="component" value="Unassembled WGS sequence"/>
</dbReference>
<feature type="region of interest" description="Disordered" evidence="3">
    <location>
        <begin position="1436"/>
        <end position="1497"/>
    </location>
</feature>
<feature type="region of interest" description="Disordered" evidence="3">
    <location>
        <begin position="1315"/>
        <end position="1356"/>
    </location>
</feature>